<evidence type="ECO:0000259" key="1">
    <source>
        <dbReference type="PROSITE" id="PS50801"/>
    </source>
</evidence>
<organism evidence="2 3">
    <name type="scientific">Leptospira kobayashii</name>
    <dbReference type="NCBI Taxonomy" id="1917830"/>
    <lineage>
        <taxon>Bacteria</taxon>
        <taxon>Pseudomonadati</taxon>
        <taxon>Spirochaetota</taxon>
        <taxon>Spirochaetia</taxon>
        <taxon>Leptospirales</taxon>
        <taxon>Leptospiraceae</taxon>
        <taxon>Leptospira</taxon>
    </lineage>
</organism>
<dbReference type="SUPFAM" id="SSF52091">
    <property type="entry name" value="SpoIIaa-like"/>
    <property type="match status" value="1"/>
</dbReference>
<evidence type="ECO:0000313" key="2">
    <source>
        <dbReference type="EMBL" id="BDA80866.1"/>
    </source>
</evidence>
<reference evidence="2 3" key="1">
    <citation type="submission" date="2021-08" db="EMBL/GenBank/DDBJ databases">
        <title>Complete genome sequence of Leptospira kobayashii strain E30.</title>
        <authorList>
            <person name="Nakao R."/>
            <person name="Nakamura S."/>
            <person name="Masuzawa T."/>
            <person name="Koizumi N."/>
        </authorList>
    </citation>
    <scope>NUCLEOTIDE SEQUENCE [LARGE SCALE GENOMIC DNA]</scope>
    <source>
        <strain evidence="2 3">E30</strain>
    </source>
</reference>
<gene>
    <name evidence="2" type="ORF">LPTSP3_g37960</name>
</gene>
<keyword evidence="3" id="KW-1185">Reference proteome</keyword>
<sequence length="187" mass="20784">MKSLLIHLSGHLSAELGSDLYLRIKDASLTPHLFCIDLSALDSVDEVGVEYLKKISSRTKETGSKVALSGVSEEWKKVLEEFGIGSLFPGFKSSAEAKEDLEKNLITELPANQARPDLEEKPLPISAPEPEETEISLEREVEIKTVFCPECGQTLKWSRPGDYKCPSCSSKFLINPKGWVSVYERLI</sequence>
<name>A0ABM7UNX6_9LEPT</name>
<dbReference type="EMBL" id="AP025029">
    <property type="protein sequence ID" value="BDA80866.1"/>
    <property type="molecule type" value="Genomic_DNA"/>
</dbReference>
<dbReference type="InterPro" id="IPR002645">
    <property type="entry name" value="STAS_dom"/>
</dbReference>
<dbReference type="Pfam" id="PF01740">
    <property type="entry name" value="STAS"/>
    <property type="match status" value="1"/>
</dbReference>
<feature type="domain" description="STAS" evidence="1">
    <location>
        <begin position="1"/>
        <end position="101"/>
    </location>
</feature>
<dbReference type="PROSITE" id="PS50801">
    <property type="entry name" value="STAS"/>
    <property type="match status" value="1"/>
</dbReference>
<dbReference type="RefSeq" id="WP_109022326.1">
    <property type="nucleotide sequence ID" value="NZ_AP025029.1"/>
</dbReference>
<accession>A0ABM7UNX6</accession>
<protein>
    <recommendedName>
        <fullName evidence="1">STAS domain-containing protein</fullName>
    </recommendedName>
</protein>
<dbReference type="Gene3D" id="3.30.750.24">
    <property type="entry name" value="STAS domain"/>
    <property type="match status" value="1"/>
</dbReference>
<dbReference type="InterPro" id="IPR036513">
    <property type="entry name" value="STAS_dom_sf"/>
</dbReference>
<evidence type="ECO:0000313" key="3">
    <source>
        <dbReference type="Proteomes" id="UP000245263"/>
    </source>
</evidence>
<proteinExistence type="predicted"/>
<dbReference type="Proteomes" id="UP000245263">
    <property type="component" value="Chromosome 2"/>
</dbReference>